<gene>
    <name evidence="7" type="ORF">IHE29_06495</name>
</gene>
<keyword evidence="3" id="KW-0732">Signal</keyword>
<dbReference type="Pfam" id="PF08085">
    <property type="entry name" value="Entericidin"/>
    <property type="match status" value="1"/>
</dbReference>
<dbReference type="RefSeq" id="WP_338911490.1">
    <property type="nucleotide sequence ID" value="NZ_CP062176.1"/>
</dbReference>
<evidence type="ECO:0000256" key="4">
    <source>
        <dbReference type="ARBA" id="ARBA00023136"/>
    </source>
</evidence>
<name>A0ABZ2PVS3_9BURK</name>
<keyword evidence="4" id="KW-0472">Membrane</keyword>
<dbReference type="InterPro" id="IPR012556">
    <property type="entry name" value="Entericidin"/>
</dbReference>
<evidence type="ECO:0000256" key="3">
    <source>
        <dbReference type="ARBA" id="ARBA00022729"/>
    </source>
</evidence>
<evidence type="ECO:0000256" key="2">
    <source>
        <dbReference type="ARBA" id="ARBA00022475"/>
    </source>
</evidence>
<proteinExistence type="inferred from homology"/>
<dbReference type="PROSITE" id="PS51257">
    <property type="entry name" value="PROKAR_LIPOPROTEIN"/>
    <property type="match status" value="1"/>
</dbReference>
<accession>A0ABZ2PVS3</accession>
<dbReference type="Proteomes" id="UP001493153">
    <property type="component" value="Chromosome"/>
</dbReference>
<sequence>MKRVFIGWLAVTAVVLGCAAIAGCKTVSGFGQDMREAGAAIKKAAQ</sequence>
<keyword evidence="8" id="KW-1185">Reference proteome</keyword>
<evidence type="ECO:0000313" key="8">
    <source>
        <dbReference type="Proteomes" id="UP001493153"/>
    </source>
</evidence>
<organism evidence="7 8">
    <name type="scientific">Mycetohabitans rhizoxinica</name>
    <dbReference type="NCBI Taxonomy" id="412963"/>
    <lineage>
        <taxon>Bacteria</taxon>
        <taxon>Pseudomonadati</taxon>
        <taxon>Pseudomonadota</taxon>
        <taxon>Betaproteobacteria</taxon>
        <taxon>Burkholderiales</taxon>
        <taxon>Burkholderiaceae</taxon>
        <taxon>Mycetohabitans</taxon>
    </lineage>
</organism>
<keyword evidence="2" id="KW-1003">Cell membrane</keyword>
<keyword evidence="6 7" id="KW-0449">Lipoprotein</keyword>
<dbReference type="EMBL" id="CP062176">
    <property type="protein sequence ID" value="WXK38947.1"/>
    <property type="molecule type" value="Genomic_DNA"/>
</dbReference>
<comment type="similarity">
    <text evidence="1">Belongs to the EcnA/EcnB lipoprotein family.</text>
</comment>
<keyword evidence="5" id="KW-0564">Palmitate</keyword>
<evidence type="ECO:0000256" key="5">
    <source>
        <dbReference type="ARBA" id="ARBA00023139"/>
    </source>
</evidence>
<reference evidence="7 8" key="1">
    <citation type="submission" date="2020-09" db="EMBL/GenBank/DDBJ databases">
        <title>Genome sequences of Mycetohabitans spp.</title>
        <authorList>
            <person name="Carter M.E."/>
            <person name="Carpenter S.C.D."/>
            <person name="Bogdanove A.J."/>
        </authorList>
    </citation>
    <scope>NUCLEOTIDE SEQUENCE [LARGE SCALE GENOMIC DNA]</scope>
    <source>
        <strain evidence="7 8">B12</strain>
    </source>
</reference>
<evidence type="ECO:0000313" key="7">
    <source>
        <dbReference type="EMBL" id="WXK38947.1"/>
    </source>
</evidence>
<evidence type="ECO:0000256" key="1">
    <source>
        <dbReference type="ARBA" id="ARBA00010296"/>
    </source>
</evidence>
<protein>
    <submittedName>
        <fullName evidence="7">Entericidin A/B family lipoprotein</fullName>
    </submittedName>
</protein>
<evidence type="ECO:0000256" key="6">
    <source>
        <dbReference type="ARBA" id="ARBA00023288"/>
    </source>
</evidence>